<accession>A0ABU2NJU7</accession>
<name>A0ABU2NJU7_9ACTN</name>
<keyword evidence="3" id="KW-1185">Reference proteome</keyword>
<organism evidence="2 3">
    <name type="scientific">Streptomyces hazeniae</name>
    <dbReference type="NCBI Taxonomy" id="3075538"/>
    <lineage>
        <taxon>Bacteria</taxon>
        <taxon>Bacillati</taxon>
        <taxon>Actinomycetota</taxon>
        <taxon>Actinomycetes</taxon>
        <taxon>Kitasatosporales</taxon>
        <taxon>Streptomycetaceae</taxon>
        <taxon>Streptomyces</taxon>
    </lineage>
</organism>
<dbReference type="Gene3D" id="3.90.1530.10">
    <property type="entry name" value="Conserved hypothetical protein from pyrococcus furiosus pfu- 392566-001, ParB domain"/>
    <property type="match status" value="1"/>
</dbReference>
<proteinExistence type="predicted"/>
<dbReference type="RefSeq" id="WP_311671252.1">
    <property type="nucleotide sequence ID" value="NZ_JAVREQ010000001.1"/>
</dbReference>
<protein>
    <submittedName>
        <fullName evidence="2">ParB N-terminal domain-containing protein</fullName>
    </submittedName>
</protein>
<evidence type="ECO:0000313" key="2">
    <source>
        <dbReference type="EMBL" id="MDT0377247.1"/>
    </source>
</evidence>
<reference evidence="3" key="1">
    <citation type="submission" date="2023-07" db="EMBL/GenBank/DDBJ databases">
        <title>30 novel species of actinomycetes from the DSMZ collection.</title>
        <authorList>
            <person name="Nouioui I."/>
        </authorList>
    </citation>
    <scope>NUCLEOTIDE SEQUENCE [LARGE SCALE GENOMIC DNA]</scope>
    <source>
        <strain evidence="3">DSM 42041</strain>
    </source>
</reference>
<sequence length="207" mass="22775">MDQATATYVTTRDVPLDELTPFPGNAKIGDVDTIRRSLRRNGQYRSLVVREISNGPLIVLAGNHTMQALQADGQTTARCEIVQCDDATARRINLVDNRSAELGSYDHDALAQLLTDAADDLDGTGYTPEQVDDITALLALPPEEPAQLAAAHGDPDDDAFHPKIQLTVTPGTFDRWRVALDAHEGRNDEEKLDRLLDEIEQHRNEPA</sequence>
<evidence type="ECO:0000313" key="3">
    <source>
        <dbReference type="Proteomes" id="UP001183414"/>
    </source>
</evidence>
<gene>
    <name evidence="2" type="ORF">RM572_00455</name>
</gene>
<feature type="domain" description="ParB-like N-terminal" evidence="1">
    <location>
        <begin position="30"/>
        <end position="97"/>
    </location>
</feature>
<dbReference type="Pfam" id="PF02195">
    <property type="entry name" value="ParB_N"/>
    <property type="match status" value="1"/>
</dbReference>
<dbReference type="Proteomes" id="UP001183414">
    <property type="component" value="Unassembled WGS sequence"/>
</dbReference>
<dbReference type="SUPFAM" id="SSF110849">
    <property type="entry name" value="ParB/Sulfiredoxin"/>
    <property type="match status" value="1"/>
</dbReference>
<dbReference type="InterPro" id="IPR003115">
    <property type="entry name" value="ParB_N"/>
</dbReference>
<evidence type="ECO:0000259" key="1">
    <source>
        <dbReference type="Pfam" id="PF02195"/>
    </source>
</evidence>
<dbReference type="EMBL" id="JAVREQ010000001">
    <property type="protein sequence ID" value="MDT0377247.1"/>
    <property type="molecule type" value="Genomic_DNA"/>
</dbReference>
<dbReference type="InterPro" id="IPR036086">
    <property type="entry name" value="ParB/Sulfiredoxin_sf"/>
</dbReference>
<comment type="caution">
    <text evidence="2">The sequence shown here is derived from an EMBL/GenBank/DDBJ whole genome shotgun (WGS) entry which is preliminary data.</text>
</comment>